<feature type="non-terminal residue" evidence="2">
    <location>
        <position position="349"/>
    </location>
</feature>
<dbReference type="Proteomes" id="UP001479606">
    <property type="component" value="Unassembled WGS sequence"/>
</dbReference>
<dbReference type="EC" id="2.4.-.-" evidence="2"/>
<evidence type="ECO:0000313" key="2">
    <source>
        <dbReference type="EMBL" id="MEL5995615.1"/>
    </source>
</evidence>
<name>A0ABU9M047_9BACT</name>
<dbReference type="Pfam" id="PF13439">
    <property type="entry name" value="Glyco_transf_4"/>
    <property type="match status" value="1"/>
</dbReference>
<evidence type="ECO:0000259" key="1">
    <source>
        <dbReference type="Pfam" id="PF13439"/>
    </source>
</evidence>
<sequence length="349" mass="39094">MNILVAVEEFRIGGAQTFALRLAQALHEAGNKVYLYNMYWQYTEHDLVKRLAPDVELLQYQPANEKLDLLISRADDWFQRKGWAVSLRKRVLLKHLREVIRTRKIDVVSSNTFKCDHLQAQALQAFPRVPLVVTMHGDYEQFLVFYRQQQQYAIPNYPQKLAETIARINGIAYLSEQNLEVIQPAAGIGPATHIQVRRIYNGMEGRFSSEAASYTRAALGIGPDELVFGMVARGVPEKGWEPVISAFQQLRATVPRPMKLVLVGASAFLDQLRATHAADEDLRFLGFVNNPVDCAAAFDVGILASSLKESLPNSIAEYLFCGKAVISTNVGEIEQMIRTDDGQEAGLLT</sequence>
<protein>
    <submittedName>
        <fullName evidence="2">Glycosyltransferase family 4 protein</fullName>
        <ecNumber evidence="2">2.4.-.-</ecNumber>
    </submittedName>
</protein>
<proteinExistence type="predicted"/>
<gene>
    <name evidence="2" type="ORF">AAFH49_15475</name>
</gene>
<reference evidence="2 3" key="1">
    <citation type="journal article" date="2018" name="Arch. Microbiol.">
        <title>Hymenobacter segetis sp. nov., isolated from soil.</title>
        <authorList>
            <person name="Ten L.N."/>
            <person name="Lim S.J."/>
            <person name="Kim B.O."/>
            <person name="Kang I.K."/>
            <person name="Jung H.Y."/>
        </authorList>
    </citation>
    <scope>NUCLEOTIDE SEQUENCE [LARGE SCALE GENOMIC DNA]</scope>
    <source>
        <strain evidence="2 3">S7-3-11</strain>
    </source>
</reference>
<organism evidence="2 3">
    <name type="scientific">Hymenobacter segetis</name>
    <dbReference type="NCBI Taxonomy" id="2025509"/>
    <lineage>
        <taxon>Bacteria</taxon>
        <taxon>Pseudomonadati</taxon>
        <taxon>Bacteroidota</taxon>
        <taxon>Cytophagia</taxon>
        <taxon>Cytophagales</taxon>
        <taxon>Hymenobacteraceae</taxon>
        <taxon>Hymenobacter</taxon>
    </lineage>
</organism>
<dbReference type="PANTHER" id="PTHR12526">
    <property type="entry name" value="GLYCOSYLTRANSFERASE"/>
    <property type="match status" value="1"/>
</dbReference>
<comment type="caution">
    <text evidence="2">The sequence shown here is derived from an EMBL/GenBank/DDBJ whole genome shotgun (WGS) entry which is preliminary data.</text>
</comment>
<dbReference type="InterPro" id="IPR028098">
    <property type="entry name" value="Glyco_trans_4-like_N"/>
</dbReference>
<dbReference type="Pfam" id="PF13692">
    <property type="entry name" value="Glyco_trans_1_4"/>
    <property type="match status" value="1"/>
</dbReference>
<keyword evidence="2" id="KW-0808">Transferase</keyword>
<dbReference type="EMBL" id="JBCEVZ010000041">
    <property type="protein sequence ID" value="MEL5995615.1"/>
    <property type="molecule type" value="Genomic_DNA"/>
</dbReference>
<dbReference type="CDD" id="cd03801">
    <property type="entry name" value="GT4_PimA-like"/>
    <property type="match status" value="1"/>
</dbReference>
<accession>A0ABU9M047</accession>
<keyword evidence="2" id="KW-0328">Glycosyltransferase</keyword>
<evidence type="ECO:0000313" key="3">
    <source>
        <dbReference type="Proteomes" id="UP001479606"/>
    </source>
</evidence>
<dbReference type="Gene3D" id="3.40.50.2000">
    <property type="entry name" value="Glycogen Phosphorylase B"/>
    <property type="match status" value="2"/>
</dbReference>
<dbReference type="PANTHER" id="PTHR12526:SF636">
    <property type="entry name" value="BLL3647 PROTEIN"/>
    <property type="match status" value="1"/>
</dbReference>
<dbReference type="SUPFAM" id="SSF53756">
    <property type="entry name" value="UDP-Glycosyltransferase/glycogen phosphorylase"/>
    <property type="match status" value="1"/>
</dbReference>
<feature type="domain" description="Glycosyltransferase subfamily 4-like N-terminal" evidence="1">
    <location>
        <begin position="12"/>
        <end position="202"/>
    </location>
</feature>
<keyword evidence="3" id="KW-1185">Reference proteome</keyword>
<dbReference type="RefSeq" id="WP_342299581.1">
    <property type="nucleotide sequence ID" value="NZ_JBCEVZ010000041.1"/>
</dbReference>
<dbReference type="GO" id="GO:0016757">
    <property type="term" value="F:glycosyltransferase activity"/>
    <property type="evidence" value="ECO:0007669"/>
    <property type="project" value="UniProtKB-KW"/>
</dbReference>